<feature type="region of interest" description="Disordered" evidence="1">
    <location>
        <begin position="23"/>
        <end position="46"/>
    </location>
</feature>
<organism evidence="3 4">
    <name type="scientific">Cordyceps confragosa</name>
    <name type="common">Lecanicillium lecanii</name>
    <dbReference type="NCBI Taxonomy" id="2714763"/>
    <lineage>
        <taxon>Eukaryota</taxon>
        <taxon>Fungi</taxon>
        <taxon>Dikarya</taxon>
        <taxon>Ascomycota</taxon>
        <taxon>Pezizomycotina</taxon>
        <taxon>Sordariomycetes</taxon>
        <taxon>Hypocreomycetidae</taxon>
        <taxon>Hypocreales</taxon>
        <taxon>Cordycipitaceae</taxon>
        <taxon>Akanthomyces</taxon>
    </lineage>
</organism>
<keyword evidence="2" id="KW-1133">Transmembrane helix</keyword>
<keyword evidence="4" id="KW-1185">Reference proteome</keyword>
<evidence type="ECO:0000256" key="2">
    <source>
        <dbReference type="SAM" id="Phobius"/>
    </source>
</evidence>
<evidence type="ECO:0000313" key="3">
    <source>
        <dbReference type="EMBL" id="OAQ96100.1"/>
    </source>
</evidence>
<accession>A0A179I363</accession>
<keyword evidence="2" id="KW-0812">Transmembrane</keyword>
<evidence type="ECO:0000256" key="1">
    <source>
        <dbReference type="SAM" id="MobiDB-lite"/>
    </source>
</evidence>
<dbReference type="OMA" id="MFIARPD"/>
<gene>
    <name evidence="3" type="ORF">LLEC1_03026</name>
</gene>
<name>A0A179I363_CORDF</name>
<protein>
    <submittedName>
        <fullName evidence="3">Uncharacterized protein</fullName>
    </submittedName>
</protein>
<dbReference type="Proteomes" id="UP000243081">
    <property type="component" value="Unassembled WGS sequence"/>
</dbReference>
<feature type="compositionally biased region" description="Gly residues" evidence="1">
    <location>
        <begin position="30"/>
        <end position="45"/>
    </location>
</feature>
<dbReference type="EMBL" id="LUKN01004371">
    <property type="protein sequence ID" value="OAQ96100.1"/>
    <property type="molecule type" value="Genomic_DNA"/>
</dbReference>
<dbReference type="OrthoDB" id="4870471at2759"/>
<comment type="caution">
    <text evidence="3">The sequence shown here is derived from an EMBL/GenBank/DDBJ whole genome shotgun (WGS) entry which is preliminary data.</text>
</comment>
<proteinExistence type="predicted"/>
<dbReference type="AlphaFoldDB" id="A0A179I363"/>
<reference evidence="3 4" key="1">
    <citation type="submission" date="2016-03" db="EMBL/GenBank/DDBJ databases">
        <title>Fine-scale spatial genetic structure of a fungal parasite of coffee scale insects.</title>
        <authorList>
            <person name="Jackson D."/>
            <person name="Zemenick K.A."/>
            <person name="Malloure B."/>
            <person name="Quandt C.A."/>
            <person name="James T.Y."/>
        </authorList>
    </citation>
    <scope>NUCLEOTIDE SEQUENCE [LARGE SCALE GENOMIC DNA]</scope>
    <source>
        <strain evidence="3 4">UM487</strain>
    </source>
</reference>
<keyword evidence="2" id="KW-0472">Membrane</keyword>
<feature type="transmembrane region" description="Helical" evidence="2">
    <location>
        <begin position="49"/>
        <end position="68"/>
    </location>
</feature>
<evidence type="ECO:0000313" key="4">
    <source>
        <dbReference type="Proteomes" id="UP000243081"/>
    </source>
</evidence>
<sequence>MLVAKQLTAKAVQPSLRTMQRTTVRRVTSGPGGGPSPAESGGGPKFPGWQIGVAGGVAVAGLYAFFIAKPDAVAKSSVPTDQTKNPKQSQDK</sequence>